<evidence type="ECO:0000313" key="1">
    <source>
        <dbReference type="EMBL" id="HIX02168.1"/>
    </source>
</evidence>
<evidence type="ECO:0000313" key="2">
    <source>
        <dbReference type="Proteomes" id="UP000823963"/>
    </source>
</evidence>
<dbReference type="Proteomes" id="UP000823963">
    <property type="component" value="Unassembled WGS sequence"/>
</dbReference>
<accession>A0A9D2AA11</accession>
<reference evidence="1" key="1">
    <citation type="journal article" date="2021" name="PeerJ">
        <title>Extensive microbial diversity within the chicken gut microbiome revealed by metagenomics and culture.</title>
        <authorList>
            <person name="Gilroy R."/>
            <person name="Ravi A."/>
            <person name="Getino M."/>
            <person name="Pursley I."/>
            <person name="Horton D.L."/>
            <person name="Alikhan N.F."/>
            <person name="Baker D."/>
            <person name="Gharbi K."/>
            <person name="Hall N."/>
            <person name="Watson M."/>
            <person name="Adriaenssens E.M."/>
            <person name="Foster-Nyarko E."/>
            <person name="Jarju S."/>
            <person name="Secka A."/>
            <person name="Antonio M."/>
            <person name="Oren A."/>
            <person name="Chaudhuri R.R."/>
            <person name="La Ragione R."/>
            <person name="Hildebrand F."/>
            <person name="Pallen M.J."/>
        </authorList>
    </citation>
    <scope>NUCLEOTIDE SEQUENCE</scope>
    <source>
        <strain evidence="1">6627</strain>
    </source>
</reference>
<dbReference type="EMBL" id="DXFP01000050">
    <property type="protein sequence ID" value="HIX02168.1"/>
    <property type="molecule type" value="Genomic_DNA"/>
</dbReference>
<gene>
    <name evidence="1" type="ORF">H9861_05370</name>
</gene>
<sequence length="78" mass="9075">MSEDVFFNPGQSIASDYDYNKAYVAAQIYHQKVEKPVLVVKEKDNQPYVIFDEEAAIEEENQEKKQAKSYKVVKRISD</sequence>
<organism evidence="1 2">
    <name type="scientific">Candidatus Ligilactobacillus excrementigallinarum</name>
    <dbReference type="NCBI Taxonomy" id="2838641"/>
    <lineage>
        <taxon>Bacteria</taxon>
        <taxon>Bacillati</taxon>
        <taxon>Bacillota</taxon>
        <taxon>Bacilli</taxon>
        <taxon>Lactobacillales</taxon>
        <taxon>Lactobacillaceae</taxon>
        <taxon>Ligilactobacillus</taxon>
    </lineage>
</organism>
<reference evidence="1" key="2">
    <citation type="submission" date="2021-04" db="EMBL/GenBank/DDBJ databases">
        <authorList>
            <person name="Gilroy R."/>
        </authorList>
    </citation>
    <scope>NUCLEOTIDE SEQUENCE</scope>
    <source>
        <strain evidence="1">6627</strain>
    </source>
</reference>
<proteinExistence type="predicted"/>
<comment type="caution">
    <text evidence="1">The sequence shown here is derived from an EMBL/GenBank/DDBJ whole genome shotgun (WGS) entry which is preliminary data.</text>
</comment>
<dbReference type="AlphaFoldDB" id="A0A9D2AA11"/>
<name>A0A9D2AA11_9LACO</name>
<protein>
    <submittedName>
        <fullName evidence="1">Uncharacterized protein</fullName>
    </submittedName>
</protein>